<gene>
    <name evidence="1" type="ORF">RHMOL_Rhmol02G0024100</name>
</gene>
<sequence>MTSFRSKPPVPSRRVLRFLTDRSASPWLSGVSPAPVNGLRRIGFWLGCWRCSNYELSCAILSK</sequence>
<evidence type="ECO:0000313" key="1">
    <source>
        <dbReference type="EMBL" id="KAI8566231.1"/>
    </source>
</evidence>
<accession>A0ACC0PKW0</accession>
<evidence type="ECO:0000313" key="2">
    <source>
        <dbReference type="Proteomes" id="UP001062846"/>
    </source>
</evidence>
<protein>
    <submittedName>
        <fullName evidence="1">Uncharacterized protein</fullName>
    </submittedName>
</protein>
<name>A0ACC0PKW0_RHOML</name>
<reference evidence="1" key="1">
    <citation type="submission" date="2022-02" db="EMBL/GenBank/DDBJ databases">
        <title>Plant Genome Project.</title>
        <authorList>
            <person name="Zhang R.-G."/>
        </authorList>
    </citation>
    <scope>NUCLEOTIDE SEQUENCE</scope>
    <source>
        <strain evidence="1">AT1</strain>
    </source>
</reference>
<comment type="caution">
    <text evidence="1">The sequence shown here is derived from an EMBL/GenBank/DDBJ whole genome shotgun (WGS) entry which is preliminary data.</text>
</comment>
<dbReference type="EMBL" id="CM046389">
    <property type="protein sequence ID" value="KAI8566231.1"/>
    <property type="molecule type" value="Genomic_DNA"/>
</dbReference>
<proteinExistence type="predicted"/>
<keyword evidence="2" id="KW-1185">Reference proteome</keyword>
<dbReference type="Proteomes" id="UP001062846">
    <property type="component" value="Chromosome 2"/>
</dbReference>
<organism evidence="1 2">
    <name type="scientific">Rhododendron molle</name>
    <name type="common">Chinese azalea</name>
    <name type="synonym">Azalea mollis</name>
    <dbReference type="NCBI Taxonomy" id="49168"/>
    <lineage>
        <taxon>Eukaryota</taxon>
        <taxon>Viridiplantae</taxon>
        <taxon>Streptophyta</taxon>
        <taxon>Embryophyta</taxon>
        <taxon>Tracheophyta</taxon>
        <taxon>Spermatophyta</taxon>
        <taxon>Magnoliopsida</taxon>
        <taxon>eudicotyledons</taxon>
        <taxon>Gunneridae</taxon>
        <taxon>Pentapetalae</taxon>
        <taxon>asterids</taxon>
        <taxon>Ericales</taxon>
        <taxon>Ericaceae</taxon>
        <taxon>Ericoideae</taxon>
        <taxon>Rhodoreae</taxon>
        <taxon>Rhododendron</taxon>
    </lineage>
</organism>